<dbReference type="RefSeq" id="WP_009186633.1">
    <property type="nucleotide sequence ID" value="NZ_AMGM01000092.1"/>
</dbReference>
<evidence type="ECO:0000313" key="1">
    <source>
        <dbReference type="EMBL" id="EKB47785.1"/>
    </source>
</evidence>
<sequence length="94" mass="10787">MGKFEKGNAGRPKGAKNKINGQMRDLIQRLFDDNFDTIQQDLDNLEAKDRLKFLSDLLPYLLPKLQSTTHSTEINLDSMSEEDLDLLINHIVNE</sequence>
<name>K1KUH8_CECL9</name>
<proteinExistence type="predicted"/>
<gene>
    <name evidence="1" type="ORF">B879_03618</name>
</gene>
<keyword evidence="2" id="KW-1185">Reference proteome</keyword>
<evidence type="ECO:0000313" key="2">
    <source>
        <dbReference type="Proteomes" id="UP000004478"/>
    </source>
</evidence>
<accession>K1KUH8</accession>
<dbReference type="AlphaFoldDB" id="K1KUH8"/>
<dbReference type="EMBL" id="AMGM01000092">
    <property type="protein sequence ID" value="EKB47785.1"/>
    <property type="molecule type" value="Genomic_DNA"/>
</dbReference>
<dbReference type="Proteomes" id="UP000004478">
    <property type="component" value="Unassembled WGS sequence"/>
</dbReference>
<comment type="caution">
    <text evidence="1">The sequence shown here is derived from an EMBL/GenBank/DDBJ whole genome shotgun (WGS) entry which is preliminary data.</text>
</comment>
<dbReference type="OrthoDB" id="839511at2"/>
<organism evidence="1 2">
    <name type="scientific">Cecembia lonarensis (strain CCUG 58316 / KCTC 22772 / LW9)</name>
    <dbReference type="NCBI Taxonomy" id="1225176"/>
    <lineage>
        <taxon>Bacteria</taxon>
        <taxon>Pseudomonadati</taxon>
        <taxon>Bacteroidota</taxon>
        <taxon>Cytophagia</taxon>
        <taxon>Cytophagales</taxon>
        <taxon>Cyclobacteriaceae</taxon>
        <taxon>Cecembia</taxon>
    </lineage>
</organism>
<reference evidence="1 2" key="1">
    <citation type="journal article" date="2012" name="J. Bacteriol.">
        <title>Draft Genome Sequence of Cecembia lonarensis Strain LW9T, Isolated from Lonar Lake, a Haloalkaline Lake in India.</title>
        <authorList>
            <person name="Shivaji S."/>
            <person name="Ara S."/>
            <person name="Singh A."/>
            <person name="Pinnaka A.K."/>
        </authorList>
    </citation>
    <scope>NUCLEOTIDE SEQUENCE [LARGE SCALE GENOMIC DNA]</scope>
    <source>
        <strain evidence="1 2">LW9</strain>
    </source>
</reference>
<protein>
    <submittedName>
        <fullName evidence="1">Uncharacterized protein</fullName>
    </submittedName>
</protein>